<protein>
    <recommendedName>
        <fullName evidence="5">Beta/gamma crystallin 'Greek key' domain-containing protein</fullName>
    </recommendedName>
</protein>
<dbReference type="OrthoDB" id="9895613at2759"/>
<feature type="compositionally biased region" description="Basic and acidic residues" evidence="3">
    <location>
        <begin position="58"/>
        <end position="76"/>
    </location>
</feature>
<reference evidence="6" key="1">
    <citation type="submission" date="2021-01" db="UniProtKB">
        <authorList>
            <consortium name="EnsemblMetazoa"/>
        </authorList>
    </citation>
    <scope>IDENTIFICATION</scope>
</reference>
<dbReference type="PROSITE" id="PS50915">
    <property type="entry name" value="CRYSTALLIN_BETA_GAMMA"/>
    <property type="match status" value="1"/>
</dbReference>
<keyword evidence="2" id="KW-0677">Repeat</keyword>
<dbReference type="GO" id="GO:0008203">
    <property type="term" value="P:cholesterol metabolic process"/>
    <property type="evidence" value="ECO:0007669"/>
    <property type="project" value="TreeGrafter"/>
</dbReference>
<feature type="signal peptide" evidence="4">
    <location>
        <begin position="1"/>
        <end position="27"/>
    </location>
</feature>
<dbReference type="AlphaFoldDB" id="A0A7M5V7N9"/>
<accession>A0A7M5V7N9</accession>
<dbReference type="EnsemblMetazoa" id="CLYHEMT007418.1">
    <property type="protein sequence ID" value="CLYHEMP007418.1"/>
    <property type="gene ID" value="CLYHEMG007418"/>
</dbReference>
<feature type="chain" id="PRO_5029471278" description="Beta/gamma crystallin 'Greek key' domain-containing protein" evidence="4">
    <location>
        <begin position="28"/>
        <end position="1103"/>
    </location>
</feature>
<feature type="domain" description="Beta/gamma crystallin 'Greek key'" evidence="5">
    <location>
        <begin position="554"/>
        <end position="592"/>
    </location>
</feature>
<dbReference type="GO" id="GO:0005615">
    <property type="term" value="C:extracellular space"/>
    <property type="evidence" value="ECO:0007669"/>
    <property type="project" value="TreeGrafter"/>
</dbReference>
<feature type="compositionally biased region" description="Polar residues" evidence="3">
    <location>
        <begin position="40"/>
        <end position="56"/>
    </location>
</feature>
<dbReference type="Proteomes" id="UP000594262">
    <property type="component" value="Unplaced"/>
</dbReference>
<organism evidence="6 7">
    <name type="scientific">Clytia hemisphaerica</name>
    <dbReference type="NCBI Taxonomy" id="252671"/>
    <lineage>
        <taxon>Eukaryota</taxon>
        <taxon>Metazoa</taxon>
        <taxon>Cnidaria</taxon>
        <taxon>Hydrozoa</taxon>
        <taxon>Hydroidolina</taxon>
        <taxon>Leptothecata</taxon>
        <taxon>Obeliida</taxon>
        <taxon>Clytiidae</taxon>
        <taxon>Clytia</taxon>
    </lineage>
</organism>
<evidence type="ECO:0000259" key="5">
    <source>
        <dbReference type="PROSITE" id="PS50915"/>
    </source>
</evidence>
<dbReference type="Pfam" id="PF03995">
    <property type="entry name" value="Inhibitor_I36"/>
    <property type="match status" value="1"/>
</dbReference>
<feature type="region of interest" description="Disordered" evidence="3">
    <location>
        <begin position="36"/>
        <end position="76"/>
    </location>
</feature>
<dbReference type="SMART" id="SM00247">
    <property type="entry name" value="XTALbg"/>
    <property type="match status" value="3"/>
</dbReference>
<keyword evidence="4" id="KW-0732">Signal</keyword>
<name>A0A7M5V7N9_9CNID</name>
<dbReference type="PANTHER" id="PTHR15011">
    <property type="entry name" value="APOLIPOPROTEIN F"/>
    <property type="match status" value="1"/>
</dbReference>
<dbReference type="InterPro" id="IPR011024">
    <property type="entry name" value="G_crystallin-like"/>
</dbReference>
<comment type="similarity">
    <text evidence="1">Belongs to the beta/gamma-crystallin family.</text>
</comment>
<keyword evidence="7" id="KW-1185">Reference proteome</keyword>
<evidence type="ECO:0000313" key="7">
    <source>
        <dbReference type="Proteomes" id="UP000594262"/>
    </source>
</evidence>
<dbReference type="SUPFAM" id="SSF49695">
    <property type="entry name" value="gamma-Crystallin-like"/>
    <property type="match status" value="3"/>
</dbReference>
<evidence type="ECO:0000256" key="4">
    <source>
        <dbReference type="SAM" id="SignalP"/>
    </source>
</evidence>
<evidence type="ECO:0000256" key="1">
    <source>
        <dbReference type="ARBA" id="ARBA00009646"/>
    </source>
</evidence>
<dbReference type="Pfam" id="PF15148">
    <property type="entry name" value="Apolipo_F"/>
    <property type="match status" value="1"/>
</dbReference>
<dbReference type="InterPro" id="IPR026114">
    <property type="entry name" value="APOF"/>
</dbReference>
<dbReference type="InterPro" id="IPR001064">
    <property type="entry name" value="Beta/gamma_crystallin"/>
</dbReference>
<proteinExistence type="inferred from homology"/>
<dbReference type="Gene3D" id="2.60.20.10">
    <property type="entry name" value="Crystallins"/>
    <property type="match status" value="5"/>
</dbReference>
<evidence type="ECO:0000256" key="2">
    <source>
        <dbReference type="ARBA" id="ARBA00022737"/>
    </source>
</evidence>
<sequence>STCSNKMRKEKKALLLVLLIMVDYCQTAAPIRLNVDRNGSENISPNEEKAPNNQVFGNKEEGKETEDNTSRRENLYEEKYKSSDVKEKFEKIIEQLRSTTDIKGAVDCNDFGEEVFHQQIKEVPLALEYYDIATAILYRLSGCDNVGNQRLEEMLALVDDDRIIKDIFDEIEELSSIDSNMTDGIFSYGTGDLNNALQNLIDIVQLMDGVFQHDTMEPITLKCRWKKLASKEIYGNQHQVIIEEFDGITLPYAKYLCENRYTNCSSVRQRQGSNDTIWLIGTTSRNHQVSQNDTIWMKNCFSNTSMNGLGRPLKATHQFGGVKSRRRRLVGDHTSIIAFEHIYYGGQRREFSSEVEYVGKHWNDKISSLKCTGVDCTVIVFEHKDYTGRQVSFHKQSKWIGKTWNDKISSMVALPYDIALLCYTVYEHSDYEGESGRFCGDQSFTSTKLKGKISSFKFDCHECSIVVYDGDYIGNFKAFDNDTAYVGKELNDRIKTIQIRPWKYGAYEGHMPADTVLYSETNYKGKSKIIQGVASSMGRSFNDKTSSIQCEEPCTLVVFEHNDFKGNSIAYQDSQSSLSGFNNIISSIVVIREHICVTIYQHADFKGRYQKICHDVGNLNKNSLFGKGYNWNDQISSIKVNCKDCSVLVFQHSKFEGSYKSFRGDIKNVGSKWNDRISSLQIRPWEIDNVEYEVSSSKSTKTKSCVDSGEKKAYDVIQWIPIVSLFYNLGTSIYYAAKKCNDVAKERAIGLALDAVMDIATVVTAGAAAPAALGIKTGVKLGAKVGIKVAMKATKVALKKAIKNIVKKGIKGNIKSFVKGQMKQVKNIAWSIKKAPKAIGKGIKTGIKSVKNNGLRKSLKNFGKNVKNSFKNKFDDLAVKAKKDIDGAAGGSTGGANPVKGRCRRVPGGCQLPNSKTKLGNLTPGKKREIFEEKIFRQWDTFDTNKDGYIMMYRKVGEFEKDLFVTNNKMAPLKPSHNKITGEKWLSTSAEHTKAFDNAGVTEKQYVIQVKVDVKEFKKSFKDRIANQKGSKTLNKGRSAENVYNVINYEQLNDHRYKKFNLGLKGERNIERFDQILEHLETVSDSKFMRLMELGRLLTKRAV</sequence>
<evidence type="ECO:0000313" key="6">
    <source>
        <dbReference type="EnsemblMetazoa" id="CLYHEMP007418.1"/>
    </source>
</evidence>
<evidence type="ECO:0000256" key="3">
    <source>
        <dbReference type="SAM" id="MobiDB-lite"/>
    </source>
</evidence>
<dbReference type="PANTHER" id="PTHR15011:SF3">
    <property type="entry name" value="APOLIPOPROTEIN F"/>
    <property type="match status" value="1"/>
</dbReference>